<feature type="region of interest" description="Disordered" evidence="1">
    <location>
        <begin position="1"/>
        <end position="30"/>
    </location>
</feature>
<feature type="transmembrane region" description="Helical" evidence="2">
    <location>
        <begin position="45"/>
        <end position="63"/>
    </location>
</feature>
<name>A0A5C8HWK1_9MICO</name>
<organism evidence="3 4">
    <name type="scientific">Microbacterium hatanonis</name>
    <dbReference type="NCBI Taxonomy" id="404366"/>
    <lineage>
        <taxon>Bacteria</taxon>
        <taxon>Bacillati</taxon>
        <taxon>Actinomycetota</taxon>
        <taxon>Actinomycetes</taxon>
        <taxon>Micrococcales</taxon>
        <taxon>Microbacteriaceae</taxon>
        <taxon>Microbacterium</taxon>
    </lineage>
</organism>
<feature type="transmembrane region" description="Helical" evidence="2">
    <location>
        <begin position="75"/>
        <end position="99"/>
    </location>
</feature>
<proteinExistence type="predicted"/>
<comment type="caution">
    <text evidence="3">The sequence shown here is derived from an EMBL/GenBank/DDBJ whole genome shotgun (WGS) entry which is preliminary data.</text>
</comment>
<sequence length="262" mass="27680">MVRAPLPRLPARPYPASMSTHETASSRGSETTAAVPRAAFDVTRLALASGAGAVSAAITAVIILVARDGDASSDMAATCLFAFSAAWSIAYLVHTLRLFGRLPADRLRQVLRDSTPRGRFGSLGAIISGTGPTIAVQWSLIAVAAVLAFTVWPSLLKEPVTVVFSILVVAASWAVTIVAYGVHYARFDAETEGLDFPDGKAARLFIDYLYLAVQVQTTFSTSDISLKSSAARSLVTGHTLVSFAFNTVIIAMLITVLFLGNS</sequence>
<dbReference type="Proteomes" id="UP000321034">
    <property type="component" value="Unassembled WGS sequence"/>
</dbReference>
<feature type="transmembrane region" description="Helical" evidence="2">
    <location>
        <begin position="161"/>
        <end position="182"/>
    </location>
</feature>
<dbReference type="Pfam" id="PF07077">
    <property type="entry name" value="DUF1345"/>
    <property type="match status" value="1"/>
</dbReference>
<evidence type="ECO:0000313" key="3">
    <source>
        <dbReference type="EMBL" id="TXK09780.1"/>
    </source>
</evidence>
<accession>A0A5C8HWK1</accession>
<keyword evidence="4" id="KW-1185">Reference proteome</keyword>
<evidence type="ECO:0000313" key="4">
    <source>
        <dbReference type="Proteomes" id="UP000321034"/>
    </source>
</evidence>
<feature type="compositionally biased region" description="Polar residues" evidence="1">
    <location>
        <begin position="17"/>
        <end position="30"/>
    </location>
</feature>
<dbReference type="InterPro" id="IPR009781">
    <property type="entry name" value="DUF1345"/>
</dbReference>
<keyword evidence="2" id="KW-1133">Transmembrane helix</keyword>
<dbReference type="AlphaFoldDB" id="A0A5C8HWK1"/>
<protein>
    <submittedName>
        <fullName evidence="3">DUF1345 domain-containing protein</fullName>
    </submittedName>
</protein>
<feature type="transmembrane region" description="Helical" evidence="2">
    <location>
        <begin position="120"/>
        <end position="149"/>
    </location>
</feature>
<keyword evidence="2" id="KW-0812">Transmembrane</keyword>
<evidence type="ECO:0000256" key="2">
    <source>
        <dbReference type="SAM" id="Phobius"/>
    </source>
</evidence>
<gene>
    <name evidence="3" type="ORF">FVP77_12865</name>
</gene>
<reference evidence="3 4" key="1">
    <citation type="submission" date="2019-08" db="EMBL/GenBank/DDBJ databases">
        <authorList>
            <person name="Dong K."/>
        </authorList>
    </citation>
    <scope>NUCLEOTIDE SEQUENCE [LARGE SCALE GENOMIC DNA]</scope>
    <source>
        <strain evidence="3 4">JCM14558</strain>
    </source>
</reference>
<dbReference type="EMBL" id="VRSV01000002">
    <property type="protein sequence ID" value="TXK09780.1"/>
    <property type="molecule type" value="Genomic_DNA"/>
</dbReference>
<keyword evidence="2" id="KW-0472">Membrane</keyword>
<dbReference type="OrthoDB" id="64737at2"/>
<evidence type="ECO:0000256" key="1">
    <source>
        <dbReference type="SAM" id="MobiDB-lite"/>
    </source>
</evidence>
<feature type="transmembrane region" description="Helical" evidence="2">
    <location>
        <begin position="234"/>
        <end position="259"/>
    </location>
</feature>